<organism evidence="2 3">
    <name type="scientific">Exophiala spinifera</name>
    <dbReference type="NCBI Taxonomy" id="91928"/>
    <lineage>
        <taxon>Eukaryota</taxon>
        <taxon>Fungi</taxon>
        <taxon>Dikarya</taxon>
        <taxon>Ascomycota</taxon>
        <taxon>Pezizomycotina</taxon>
        <taxon>Eurotiomycetes</taxon>
        <taxon>Chaetothyriomycetidae</taxon>
        <taxon>Chaetothyriales</taxon>
        <taxon>Herpotrichiellaceae</taxon>
        <taxon>Exophiala</taxon>
    </lineage>
</organism>
<dbReference type="OrthoDB" id="4509278at2759"/>
<dbReference type="VEuPathDB" id="FungiDB:PV08_00442"/>
<feature type="signal peptide" evidence="1">
    <location>
        <begin position="1"/>
        <end position="24"/>
    </location>
</feature>
<dbReference type="HOGENOM" id="CLU_166271_0_0_1"/>
<reference evidence="2 3" key="1">
    <citation type="submission" date="2015-01" db="EMBL/GenBank/DDBJ databases">
        <title>The Genome Sequence of Exophiala spinifera CBS89968.</title>
        <authorList>
            <consortium name="The Broad Institute Genomics Platform"/>
            <person name="Cuomo C."/>
            <person name="de Hoog S."/>
            <person name="Gorbushina A."/>
            <person name="Stielow B."/>
            <person name="Teixiera M."/>
            <person name="Abouelleil A."/>
            <person name="Chapman S.B."/>
            <person name="Priest M."/>
            <person name="Young S.K."/>
            <person name="Wortman J."/>
            <person name="Nusbaum C."/>
            <person name="Birren B."/>
        </authorList>
    </citation>
    <scope>NUCLEOTIDE SEQUENCE [LARGE SCALE GENOMIC DNA]</scope>
    <source>
        <strain evidence="2 3">CBS 89968</strain>
    </source>
</reference>
<gene>
    <name evidence="2" type="ORF">PV08_00442</name>
</gene>
<feature type="chain" id="PRO_5002238164" description="Ubiquitin 3 binding protein But2 C-terminal domain-containing protein" evidence="1">
    <location>
        <begin position="25"/>
        <end position="120"/>
    </location>
</feature>
<dbReference type="EMBL" id="KN847492">
    <property type="protein sequence ID" value="KIW19867.1"/>
    <property type="molecule type" value="Genomic_DNA"/>
</dbReference>
<evidence type="ECO:0000313" key="2">
    <source>
        <dbReference type="EMBL" id="KIW19867.1"/>
    </source>
</evidence>
<evidence type="ECO:0008006" key="4">
    <source>
        <dbReference type="Google" id="ProtNLM"/>
    </source>
</evidence>
<keyword evidence="3" id="KW-1185">Reference proteome</keyword>
<protein>
    <recommendedName>
        <fullName evidence="4">Ubiquitin 3 binding protein But2 C-terminal domain-containing protein</fullName>
    </recommendedName>
</protein>
<evidence type="ECO:0000313" key="3">
    <source>
        <dbReference type="Proteomes" id="UP000053328"/>
    </source>
</evidence>
<dbReference type="RefSeq" id="XP_016240083.1">
    <property type="nucleotide sequence ID" value="XM_016374807.1"/>
</dbReference>
<name>A0A0D2A4W2_9EURO</name>
<dbReference type="AlphaFoldDB" id="A0A0D2A4W2"/>
<proteinExistence type="predicted"/>
<keyword evidence="1" id="KW-0732">Signal</keyword>
<dbReference type="Proteomes" id="UP000053328">
    <property type="component" value="Unassembled WGS sequence"/>
</dbReference>
<sequence>MFSLKSSFIALLPLLGSLSSLTSASPIDARQSSGVSVTFIGAADAQYTLEIPANSVFTPTNNALSISHIQTSAGGPCAFFGVDGAVFVAPPSGGYGDVGPPQTIAGGICGPFPGHQYGMW</sequence>
<accession>A0A0D2A4W2</accession>
<evidence type="ECO:0000256" key="1">
    <source>
        <dbReference type="SAM" id="SignalP"/>
    </source>
</evidence>
<dbReference type="GeneID" id="27327525"/>